<keyword evidence="9" id="KW-0594">Phospholipid biosynthesis</keyword>
<keyword evidence="4" id="KW-0808">Transferase</keyword>
<dbReference type="GO" id="GO:0046474">
    <property type="term" value="P:glycerophospholipid biosynthetic process"/>
    <property type="evidence" value="ECO:0007669"/>
    <property type="project" value="TreeGrafter"/>
</dbReference>
<dbReference type="PROSITE" id="PS00379">
    <property type="entry name" value="CDP_ALCOHOL_P_TRANSF"/>
    <property type="match status" value="1"/>
</dbReference>
<keyword evidence="6 11" id="KW-1133">Transmembrane helix</keyword>
<accession>A0A6J6C4W1</accession>
<dbReference type="EMBL" id="CAEZSQ010000121">
    <property type="protein sequence ID" value="CAB4546360.1"/>
    <property type="molecule type" value="Genomic_DNA"/>
</dbReference>
<dbReference type="InterPro" id="IPR004570">
    <property type="entry name" value="Phosphatidylglycerol_P_synth"/>
</dbReference>
<organism evidence="12">
    <name type="scientific">freshwater metagenome</name>
    <dbReference type="NCBI Taxonomy" id="449393"/>
    <lineage>
        <taxon>unclassified sequences</taxon>
        <taxon>metagenomes</taxon>
        <taxon>ecological metagenomes</taxon>
    </lineage>
</organism>
<evidence type="ECO:0000256" key="7">
    <source>
        <dbReference type="ARBA" id="ARBA00023098"/>
    </source>
</evidence>
<protein>
    <submittedName>
        <fullName evidence="12">Unannotated protein</fullName>
    </submittedName>
</protein>
<name>A0A6J6C4W1_9ZZZZ</name>
<dbReference type="NCBIfam" id="TIGR00560">
    <property type="entry name" value="pgsA"/>
    <property type="match status" value="1"/>
</dbReference>
<evidence type="ECO:0000256" key="4">
    <source>
        <dbReference type="ARBA" id="ARBA00022679"/>
    </source>
</evidence>
<keyword evidence="10" id="KW-1208">Phospholipid metabolism</keyword>
<evidence type="ECO:0000256" key="9">
    <source>
        <dbReference type="ARBA" id="ARBA00023209"/>
    </source>
</evidence>
<keyword evidence="7" id="KW-0443">Lipid metabolism</keyword>
<keyword evidence="3" id="KW-0444">Lipid biosynthesis</keyword>
<evidence type="ECO:0000256" key="5">
    <source>
        <dbReference type="ARBA" id="ARBA00022692"/>
    </source>
</evidence>
<gene>
    <name evidence="12" type="ORF">UFOPK1458_00595</name>
</gene>
<dbReference type="Gene3D" id="1.20.120.1760">
    <property type="match status" value="1"/>
</dbReference>
<keyword evidence="8 11" id="KW-0472">Membrane</keyword>
<evidence type="ECO:0000256" key="1">
    <source>
        <dbReference type="ARBA" id="ARBA00004141"/>
    </source>
</evidence>
<comment type="similarity">
    <text evidence="2">Belongs to the CDP-alcohol phosphatidyltransferase class-I family.</text>
</comment>
<dbReference type="Pfam" id="PF01066">
    <property type="entry name" value="CDP-OH_P_transf"/>
    <property type="match status" value="1"/>
</dbReference>
<dbReference type="InterPro" id="IPR048254">
    <property type="entry name" value="CDP_ALCOHOL_P_TRANSF_CS"/>
</dbReference>
<feature type="transmembrane region" description="Helical" evidence="11">
    <location>
        <begin position="96"/>
        <end position="116"/>
    </location>
</feature>
<proteinExistence type="inferred from homology"/>
<dbReference type="InterPro" id="IPR043130">
    <property type="entry name" value="CDP-OH_PTrfase_TM_dom"/>
</dbReference>
<dbReference type="PANTHER" id="PTHR14269">
    <property type="entry name" value="CDP-DIACYLGLYCEROL--GLYCEROL-3-PHOSPHATE 3-PHOSPHATIDYLTRANSFERASE-RELATED"/>
    <property type="match status" value="1"/>
</dbReference>
<evidence type="ECO:0000256" key="2">
    <source>
        <dbReference type="ARBA" id="ARBA00010441"/>
    </source>
</evidence>
<evidence type="ECO:0000256" key="6">
    <source>
        <dbReference type="ARBA" id="ARBA00022989"/>
    </source>
</evidence>
<dbReference type="GO" id="GO:0016020">
    <property type="term" value="C:membrane"/>
    <property type="evidence" value="ECO:0007669"/>
    <property type="project" value="UniProtKB-SubCell"/>
</dbReference>
<evidence type="ECO:0000256" key="8">
    <source>
        <dbReference type="ARBA" id="ARBA00023136"/>
    </source>
</evidence>
<comment type="subcellular location">
    <subcellularLocation>
        <location evidence="1">Membrane</location>
        <topology evidence="1">Multi-pass membrane protein</topology>
    </subcellularLocation>
</comment>
<feature type="transmembrane region" description="Helical" evidence="11">
    <location>
        <begin position="152"/>
        <end position="173"/>
    </location>
</feature>
<dbReference type="PANTHER" id="PTHR14269:SF52">
    <property type="entry name" value="PHOSPHATIDYLGLYCEROPHOSPHATE SYNTHASE-RELATED"/>
    <property type="match status" value="1"/>
</dbReference>
<dbReference type="GO" id="GO:0008444">
    <property type="term" value="F:CDP-diacylglycerol-glycerol-3-phosphate 3-phosphatidyltransferase activity"/>
    <property type="evidence" value="ECO:0007669"/>
    <property type="project" value="InterPro"/>
</dbReference>
<feature type="transmembrane region" description="Helical" evidence="11">
    <location>
        <begin position="12"/>
        <end position="29"/>
    </location>
</feature>
<sequence length="180" mass="20291">MKAPSFITPNTLTVTRILLIPVGVYTLFYDGGDNPSFQILSWCIYFVLGLTDIADGKWARQSNRITSLGTFLDPVADKALIGSAMISLSILNRFPWWITCVILFREIGITLFRLLVIRGGVIPASKGGKLKSTMQSFGVGFFMLPLPAWLDWFKYSFITVAIILTITSGYDYLRSWYLKR</sequence>
<evidence type="ECO:0000256" key="11">
    <source>
        <dbReference type="SAM" id="Phobius"/>
    </source>
</evidence>
<dbReference type="InterPro" id="IPR050324">
    <property type="entry name" value="CDP-alcohol_PTase-I"/>
</dbReference>
<dbReference type="InterPro" id="IPR000462">
    <property type="entry name" value="CDP-OH_P_trans"/>
</dbReference>
<reference evidence="12" key="1">
    <citation type="submission" date="2020-05" db="EMBL/GenBank/DDBJ databases">
        <authorList>
            <person name="Chiriac C."/>
            <person name="Salcher M."/>
            <person name="Ghai R."/>
            <person name="Kavagutti S V."/>
        </authorList>
    </citation>
    <scope>NUCLEOTIDE SEQUENCE</scope>
</reference>
<evidence type="ECO:0000256" key="10">
    <source>
        <dbReference type="ARBA" id="ARBA00023264"/>
    </source>
</evidence>
<dbReference type="PIRSF" id="PIRSF000847">
    <property type="entry name" value="Phos_ph_gly_syn"/>
    <property type="match status" value="1"/>
</dbReference>
<evidence type="ECO:0000313" key="12">
    <source>
        <dbReference type="EMBL" id="CAB4546360.1"/>
    </source>
</evidence>
<keyword evidence="5 11" id="KW-0812">Transmembrane</keyword>
<evidence type="ECO:0000256" key="3">
    <source>
        <dbReference type="ARBA" id="ARBA00022516"/>
    </source>
</evidence>
<dbReference type="AlphaFoldDB" id="A0A6J6C4W1"/>